<keyword evidence="5 10" id="KW-0328">Glycosyltransferase</keyword>
<evidence type="ECO:0000256" key="10">
    <source>
        <dbReference type="RuleBase" id="RU361207"/>
    </source>
</evidence>
<dbReference type="PANTHER" id="PTHR32438">
    <property type="entry name" value="4-ALPHA-GLUCANOTRANSFERASE DPE1, CHLOROPLASTIC/AMYLOPLASTIC"/>
    <property type="match status" value="1"/>
</dbReference>
<comment type="caution">
    <text evidence="11">The sequence shown here is derived from an EMBL/GenBank/DDBJ whole genome shotgun (WGS) entry which is preliminary data.</text>
</comment>
<sequence>MSEEGLRRLADAAGLIVEWEDSEGRLRRLGSASQRDLLARLGYPATSAGEISASLARLQPPASPQEWPPLITAEQGATTSLPSLLPPGTRYRLVLENGEQRDGMLDERSELPGIDEPGYHRLQIAAAELSLAVAPPRCFTLADTGVSEPPRLWGLAAQLYALRRPGDGGLGDTLALEQLVRHAAQSGASALAVSPMHAMFSADVKHYSPYSPSSRLHYHALHVAPESLLGEEAVAAAIECSGLVETRAQLEAQELVDWPRAAETKLGWLRTLYDALMHREDAEARRARQALATFREQGFDERSGAMLEAHCRFEALMQHLGERDWRQWPAPLRDPASPKVARFAKEHAHEIGFHAFLQWIASEGLARAQATARGAGMAVGLVADLAVGADATGSQAWSRQAEMLEGLSIGAPPDAFNVHGQDWGLAPFSPQGLVQGGFAGFIDMLRAGFAHAGGLRIDHVLGLMRLWLVPHGAPPTEGAYVRYPLDDLLRLVALESRRHRAIVIGEDLGTVAPGLRRQLAHRGILGMRVLWFERDEEGGFLPPEQWTQHAVATSSTHDLPTLAGWWAGRDIDWRSRLGLLGEDRDAESEHAERRIERARLARALGLLDRQAPAEALDAADLPASRVLDAAVRRLGFTPAPLTLLPLEDALGLEEQANLPGTLEQHPNWRRRLPDDSDRLLASSEVAGRLAGLAEARCEAQRVAHPDVPEGGSDE</sequence>
<proteinExistence type="inferred from homology"/>
<keyword evidence="7 10" id="KW-0119">Carbohydrate metabolism</keyword>
<evidence type="ECO:0000256" key="4">
    <source>
        <dbReference type="ARBA" id="ARBA00020295"/>
    </source>
</evidence>
<evidence type="ECO:0000256" key="1">
    <source>
        <dbReference type="ARBA" id="ARBA00000439"/>
    </source>
</evidence>
<dbReference type="GO" id="GO:0004134">
    <property type="term" value="F:4-alpha-glucanotransferase activity"/>
    <property type="evidence" value="ECO:0007669"/>
    <property type="project" value="UniProtKB-EC"/>
</dbReference>
<gene>
    <name evidence="11" type="primary">malQ</name>
    <name evidence="11" type="ORF">KPL81_01535</name>
</gene>
<comment type="similarity">
    <text evidence="2 10">Belongs to the disproportionating enzyme family.</text>
</comment>
<accession>A0ABS6ZIF9</accession>
<dbReference type="InterPro" id="IPR003385">
    <property type="entry name" value="Glyco_hydro_77"/>
</dbReference>
<evidence type="ECO:0000256" key="7">
    <source>
        <dbReference type="ARBA" id="ARBA00023277"/>
    </source>
</evidence>
<dbReference type="Proteomes" id="UP000769617">
    <property type="component" value="Unassembled WGS sequence"/>
</dbReference>
<dbReference type="SUPFAM" id="SSF51445">
    <property type="entry name" value="(Trans)glycosidases"/>
    <property type="match status" value="1"/>
</dbReference>
<reference evidence="11 12" key="1">
    <citation type="submission" date="2021-07" db="EMBL/GenBank/DDBJ databases">
        <authorList>
            <person name="So Y."/>
        </authorList>
    </citation>
    <scope>NUCLEOTIDE SEQUENCE [LARGE SCALE GENOMIC DNA]</scope>
    <source>
        <strain evidence="11 12">Y3S6</strain>
    </source>
</reference>
<evidence type="ECO:0000256" key="6">
    <source>
        <dbReference type="ARBA" id="ARBA00022679"/>
    </source>
</evidence>
<dbReference type="Gene3D" id="3.20.20.80">
    <property type="entry name" value="Glycosidases"/>
    <property type="match status" value="1"/>
</dbReference>
<evidence type="ECO:0000256" key="2">
    <source>
        <dbReference type="ARBA" id="ARBA00005684"/>
    </source>
</evidence>
<protein>
    <recommendedName>
        <fullName evidence="4 10">4-alpha-glucanotransferase</fullName>
        <ecNumber evidence="3 10">2.4.1.25</ecNumber>
    </recommendedName>
    <alternativeName>
        <fullName evidence="8 10">Amylomaltase</fullName>
    </alternativeName>
    <alternativeName>
        <fullName evidence="9 10">Disproportionating enzyme</fullName>
    </alternativeName>
</protein>
<organism evidence="11 12">
    <name type="scientific">Billgrantia antri</name>
    <dbReference type="NCBI Taxonomy" id="2846777"/>
    <lineage>
        <taxon>Bacteria</taxon>
        <taxon>Pseudomonadati</taxon>
        <taxon>Pseudomonadota</taxon>
        <taxon>Gammaproteobacteria</taxon>
        <taxon>Oceanospirillales</taxon>
        <taxon>Halomonadaceae</taxon>
        <taxon>Billgrantia</taxon>
    </lineage>
</organism>
<keyword evidence="6 10" id="KW-0808">Transferase</keyword>
<comment type="catalytic activity">
    <reaction evidence="1 10">
        <text>Transfers a segment of a (1-&gt;4)-alpha-D-glucan to a new position in an acceptor, which may be glucose or a (1-&gt;4)-alpha-D-glucan.</text>
        <dbReference type="EC" id="2.4.1.25"/>
    </reaction>
</comment>
<evidence type="ECO:0000313" key="11">
    <source>
        <dbReference type="EMBL" id="MBW6389844.1"/>
    </source>
</evidence>
<name>A0ABS6ZIF9_9GAMM</name>
<evidence type="ECO:0000256" key="5">
    <source>
        <dbReference type="ARBA" id="ARBA00022676"/>
    </source>
</evidence>
<keyword evidence="12" id="KW-1185">Reference proteome</keyword>
<evidence type="ECO:0000256" key="8">
    <source>
        <dbReference type="ARBA" id="ARBA00031423"/>
    </source>
</evidence>
<dbReference type="InterPro" id="IPR017853">
    <property type="entry name" value="GH"/>
</dbReference>
<dbReference type="EC" id="2.4.1.25" evidence="3 10"/>
<evidence type="ECO:0000256" key="3">
    <source>
        <dbReference type="ARBA" id="ARBA00012560"/>
    </source>
</evidence>
<dbReference type="Pfam" id="PF02446">
    <property type="entry name" value="Glyco_hydro_77"/>
    <property type="match status" value="1"/>
</dbReference>
<dbReference type="EMBL" id="JAHYCA010000001">
    <property type="protein sequence ID" value="MBW6389844.1"/>
    <property type="molecule type" value="Genomic_DNA"/>
</dbReference>
<dbReference type="PANTHER" id="PTHR32438:SF5">
    <property type="entry name" value="4-ALPHA-GLUCANOTRANSFERASE DPE1, CHLOROPLASTIC_AMYLOPLASTIC"/>
    <property type="match status" value="1"/>
</dbReference>
<evidence type="ECO:0000313" key="12">
    <source>
        <dbReference type="Proteomes" id="UP000769617"/>
    </source>
</evidence>
<dbReference type="NCBIfam" id="TIGR00217">
    <property type="entry name" value="malQ"/>
    <property type="match status" value="1"/>
</dbReference>
<evidence type="ECO:0000256" key="9">
    <source>
        <dbReference type="ARBA" id="ARBA00031501"/>
    </source>
</evidence>
<dbReference type="RefSeq" id="WP_219790405.1">
    <property type="nucleotide sequence ID" value="NZ_JAHYCA010000001.1"/>
</dbReference>